<organism evidence="3 4">
    <name type="scientific">Clytia hemisphaerica</name>
    <dbReference type="NCBI Taxonomy" id="252671"/>
    <lineage>
        <taxon>Eukaryota</taxon>
        <taxon>Metazoa</taxon>
        <taxon>Cnidaria</taxon>
        <taxon>Hydrozoa</taxon>
        <taxon>Hydroidolina</taxon>
        <taxon>Leptothecata</taxon>
        <taxon>Obeliida</taxon>
        <taxon>Clytiidae</taxon>
        <taxon>Clytia</taxon>
    </lineage>
</organism>
<feature type="region of interest" description="Disordered" evidence="1">
    <location>
        <begin position="316"/>
        <end position="343"/>
    </location>
</feature>
<name>A0A7M5WWW7_9CNID</name>
<evidence type="ECO:0000256" key="1">
    <source>
        <dbReference type="SAM" id="MobiDB-lite"/>
    </source>
</evidence>
<keyword evidence="2" id="KW-0472">Membrane</keyword>
<dbReference type="RefSeq" id="XP_066925845.1">
    <property type="nucleotide sequence ID" value="XM_067069744.1"/>
</dbReference>
<protein>
    <submittedName>
        <fullName evidence="3">Uncharacterized protein</fullName>
    </submittedName>
</protein>
<feature type="transmembrane region" description="Helical" evidence="2">
    <location>
        <begin position="282"/>
        <end position="307"/>
    </location>
</feature>
<evidence type="ECO:0000256" key="2">
    <source>
        <dbReference type="SAM" id="Phobius"/>
    </source>
</evidence>
<proteinExistence type="predicted"/>
<dbReference type="AlphaFoldDB" id="A0A7M5WWW7"/>
<accession>A0A7M5WWW7</accession>
<dbReference type="Proteomes" id="UP000594262">
    <property type="component" value="Unplaced"/>
</dbReference>
<dbReference type="EnsemblMetazoa" id="CLYHEMT014379.1">
    <property type="protein sequence ID" value="CLYHEMP014379.1"/>
    <property type="gene ID" value="CLYHEMG014379"/>
</dbReference>
<keyword evidence="4" id="KW-1185">Reference proteome</keyword>
<dbReference type="GeneID" id="136813230"/>
<evidence type="ECO:0000313" key="4">
    <source>
        <dbReference type="Proteomes" id="UP000594262"/>
    </source>
</evidence>
<reference evidence="3" key="1">
    <citation type="submission" date="2021-01" db="UniProtKB">
        <authorList>
            <consortium name="EnsemblMetazoa"/>
        </authorList>
    </citation>
    <scope>IDENTIFICATION</scope>
</reference>
<keyword evidence="2" id="KW-0812">Transmembrane</keyword>
<evidence type="ECO:0000313" key="3">
    <source>
        <dbReference type="EnsemblMetazoa" id="CLYHEMP014379.1"/>
    </source>
</evidence>
<keyword evidence="2" id="KW-1133">Transmembrane helix</keyword>
<sequence>MFMVVKLKLQYFLNQYKQTFQINMRSPFVLVGMSLMFLDFNILCYGQISPLKFCDKASFMEKFIEKAKSPDQETKQFLKQTCSRHVQCAEATFDLMYLRRDSGQEQYFFLVSLDKLDDFKYKGCWGYELEISNEKRLIQNVFINFNEEDKRKYFQHYIPVEENKKYTVTLRTYPIVTSYSLTLKVPGPCENDVLGLITNRIELIGNIGCARPPSLVDRISLAKATCLAQKTSKEFRRIIIIRSISPINCKINFNPQTLSRLTINTSEQKNEDEPTDPENEPLILIIPLALTTACLLCILVLVIIKLLHEKQRQRRTVSTAMIPSSPGKTPRVTKTDRSCSSSGNRQSCEILVTESNFRNYESV</sequence>